<proteinExistence type="predicted"/>
<dbReference type="SUPFAM" id="SSF56436">
    <property type="entry name" value="C-type lectin-like"/>
    <property type="match status" value="1"/>
</dbReference>
<dbReference type="PROSITE" id="PS50041">
    <property type="entry name" value="C_TYPE_LECTIN_2"/>
    <property type="match status" value="1"/>
</dbReference>
<dbReference type="PANTHER" id="PTHR22803">
    <property type="entry name" value="MANNOSE, PHOSPHOLIPASE, LECTIN RECEPTOR RELATED"/>
    <property type="match status" value="1"/>
</dbReference>
<accession>A0A7R8ZQT8</accession>
<dbReference type="InterPro" id="IPR050111">
    <property type="entry name" value="C-type_lectin/snaclec_domain"/>
</dbReference>
<dbReference type="InterPro" id="IPR016186">
    <property type="entry name" value="C-type_lectin-like/link_sf"/>
</dbReference>
<reference evidence="1" key="1">
    <citation type="submission" date="2020-11" db="EMBL/GenBank/DDBJ databases">
        <authorList>
            <person name="Tran Van P."/>
        </authorList>
    </citation>
    <scope>NUCLEOTIDE SEQUENCE</scope>
</reference>
<dbReference type="CDD" id="cd00037">
    <property type="entry name" value="CLECT"/>
    <property type="match status" value="1"/>
</dbReference>
<dbReference type="OrthoDB" id="6352088at2759"/>
<dbReference type="InterPro" id="IPR001304">
    <property type="entry name" value="C-type_lectin-like"/>
</dbReference>
<gene>
    <name evidence="1" type="ORF">CTOB1V02_LOCUS11504</name>
</gene>
<dbReference type="Gene3D" id="3.10.100.10">
    <property type="entry name" value="Mannose-Binding Protein A, subunit A"/>
    <property type="match status" value="1"/>
</dbReference>
<evidence type="ECO:0000313" key="1">
    <source>
        <dbReference type="EMBL" id="CAD7233683.1"/>
    </source>
</evidence>
<dbReference type="InterPro" id="IPR016187">
    <property type="entry name" value="CTDL_fold"/>
</dbReference>
<dbReference type="AlphaFoldDB" id="A0A7R8ZQT8"/>
<name>A0A7R8ZQT8_9CRUS</name>
<protein>
    <submittedName>
        <fullName evidence="1">Uncharacterized protein</fullName>
    </submittedName>
</protein>
<dbReference type="Pfam" id="PF00059">
    <property type="entry name" value="Lectin_C"/>
    <property type="match status" value="1"/>
</dbReference>
<dbReference type="EMBL" id="OB666757">
    <property type="protein sequence ID" value="CAD7233683.1"/>
    <property type="molecule type" value="Genomic_DNA"/>
</dbReference>
<dbReference type="SMART" id="SM00034">
    <property type="entry name" value="CLECT"/>
    <property type="match status" value="1"/>
</dbReference>
<sequence length="290" mass="32253">MTTTQLRAFFVHQSTTQLRAFFVRQSNFRRRPWKLPRPEFLSVNTDRECPCDNQQTTAHQKNMVSKRATQQVLICFCIVGIVAEQFNKFQRFPGFKCDKVSGGVIKTLDKAQCVLKGLLKKCFAVQTHPACQCCDTVTTADNSTAIYSAAACPGGGGVLNLITQKCYYVRMQVKGWNDARDDCRADGFDLVTIESAAENAFVFGLLSAEAWIGLNDIDSEGAFVWSDGSPREYTNWFDNEPDNSGGIQDCVNMNYPGDGGGLPAYGEKWDDADCNHPVPEYVCALKINPY</sequence>
<organism evidence="1">
    <name type="scientific">Cyprideis torosa</name>
    <dbReference type="NCBI Taxonomy" id="163714"/>
    <lineage>
        <taxon>Eukaryota</taxon>
        <taxon>Metazoa</taxon>
        <taxon>Ecdysozoa</taxon>
        <taxon>Arthropoda</taxon>
        <taxon>Crustacea</taxon>
        <taxon>Oligostraca</taxon>
        <taxon>Ostracoda</taxon>
        <taxon>Podocopa</taxon>
        <taxon>Podocopida</taxon>
        <taxon>Cytherocopina</taxon>
        <taxon>Cytheroidea</taxon>
        <taxon>Cytherideidae</taxon>
        <taxon>Cyprideis</taxon>
    </lineage>
</organism>